<reference evidence="5 6" key="1">
    <citation type="submission" date="2014-09" db="EMBL/GenBank/DDBJ databases">
        <title>Sporocytophaga myxococcoides PG-01 genome sequencing.</title>
        <authorList>
            <person name="Liu L."/>
            <person name="Gao P.J."/>
            <person name="Chen G.J."/>
            <person name="Wang L.S."/>
        </authorList>
    </citation>
    <scope>NUCLEOTIDE SEQUENCE [LARGE SCALE GENOMIC DNA]</scope>
    <source>
        <strain evidence="5 6">PG-01</strain>
    </source>
</reference>
<keyword evidence="6" id="KW-1185">Reference proteome</keyword>
<dbReference type="InterPro" id="IPR036034">
    <property type="entry name" value="PDZ_sf"/>
</dbReference>
<comment type="caution">
    <text evidence="5">The sequence shown here is derived from an EMBL/GenBank/DDBJ whole genome shotgun (WGS) entry which is preliminary data.</text>
</comment>
<protein>
    <submittedName>
        <fullName evidence="5">Putative periplasmic serine endoprotease DegP-like</fullName>
    </submittedName>
</protein>
<evidence type="ECO:0000313" key="6">
    <source>
        <dbReference type="Proteomes" id="UP000030185"/>
    </source>
</evidence>
<dbReference type="EMBL" id="BBLT01000004">
    <property type="protein sequence ID" value="GAL85244.1"/>
    <property type="molecule type" value="Genomic_DNA"/>
</dbReference>
<dbReference type="SMART" id="SM00228">
    <property type="entry name" value="PDZ"/>
    <property type="match status" value="2"/>
</dbReference>
<dbReference type="PANTHER" id="PTHR22939">
    <property type="entry name" value="SERINE PROTEASE FAMILY S1C HTRA-RELATED"/>
    <property type="match status" value="1"/>
</dbReference>
<dbReference type="AlphaFoldDB" id="A0A098LFK4"/>
<dbReference type="eggNOG" id="COG0265">
    <property type="taxonomic scope" value="Bacteria"/>
</dbReference>
<dbReference type="STRING" id="153721.MYP_2473"/>
<proteinExistence type="inferred from homology"/>
<keyword evidence="2 5" id="KW-0645">Protease</keyword>
<gene>
    <name evidence="5" type="ORF">MYP_2473</name>
</gene>
<dbReference type="SUPFAM" id="SSF50494">
    <property type="entry name" value="Trypsin-like serine proteases"/>
    <property type="match status" value="1"/>
</dbReference>
<accession>A0A098LFK4</accession>
<dbReference type="GO" id="GO:0004252">
    <property type="term" value="F:serine-type endopeptidase activity"/>
    <property type="evidence" value="ECO:0007669"/>
    <property type="project" value="InterPro"/>
</dbReference>
<dbReference type="InterPro" id="IPR001940">
    <property type="entry name" value="Peptidase_S1C"/>
</dbReference>
<dbReference type="InterPro" id="IPR009003">
    <property type="entry name" value="Peptidase_S1_PA"/>
</dbReference>
<dbReference type="GO" id="GO:0006508">
    <property type="term" value="P:proteolysis"/>
    <property type="evidence" value="ECO:0007669"/>
    <property type="project" value="UniProtKB-KW"/>
</dbReference>
<dbReference type="Pfam" id="PF13365">
    <property type="entry name" value="Trypsin_2"/>
    <property type="match status" value="1"/>
</dbReference>
<dbReference type="SUPFAM" id="SSF50156">
    <property type="entry name" value="PDZ domain-like"/>
    <property type="match status" value="2"/>
</dbReference>
<evidence type="ECO:0000256" key="1">
    <source>
        <dbReference type="ARBA" id="ARBA00010541"/>
    </source>
</evidence>
<dbReference type="PROSITE" id="PS50106">
    <property type="entry name" value="PDZ"/>
    <property type="match status" value="1"/>
</dbReference>
<keyword evidence="3" id="KW-0378">Hydrolase</keyword>
<sequence length="479" mass="51211">MMALVLSFTGVNHFIYAGLQAPAPKDTNIVVPERMNFTLAAERSRPAVVFIQTYSNSPQGSASLENPLQDLLEELYGGQAETPQGDQSKDKEQKPQEYPIASASGVIISGEGYIVSNNHVIEGADRIEIVLNDKRSYNAKVIGIDPETDLSLLKIESGEVTPIIYGNSDIIKIGEWVLAVGNPFNLTSTVTAGIVSAKGRNVGVLAEQSNMAIESFIQTDAVVNVGNSGGALVNIKGELIGINTAIASPTGSYAGYSFAVPSNIVFKVVEDLKKYGQVQRAILGVTIQDLDAALVKAKKIPDFHGVYVDSVVKGSSAAEAGIQKGDIIKMIEGHIVDSPAELQEIVAIHRPGDKIKLSYSRDGKVRETEALLKNSTGGTKLSKKDPNEMGGLVGAQMRDLSKEEAKKFKVKGGVKIEKVLPGKFKSAGMADGFIITHIDKIPVKSIEDATKIINKNKQNGVLVQGIYPNGEKAFYAIAF</sequence>
<evidence type="ECO:0000256" key="3">
    <source>
        <dbReference type="ARBA" id="ARBA00022801"/>
    </source>
</evidence>
<dbReference type="PANTHER" id="PTHR22939:SF129">
    <property type="entry name" value="SERINE PROTEASE HTRA2, MITOCHONDRIAL"/>
    <property type="match status" value="1"/>
</dbReference>
<dbReference type="Gene3D" id="2.30.42.10">
    <property type="match status" value="2"/>
</dbReference>
<dbReference type="Proteomes" id="UP000030185">
    <property type="component" value="Unassembled WGS sequence"/>
</dbReference>
<dbReference type="InterPro" id="IPR001478">
    <property type="entry name" value="PDZ"/>
</dbReference>
<dbReference type="Gene3D" id="2.40.10.120">
    <property type="match status" value="1"/>
</dbReference>
<feature type="domain" description="PDZ" evidence="4">
    <location>
        <begin position="269"/>
        <end position="363"/>
    </location>
</feature>
<organism evidence="5 6">
    <name type="scientific">Sporocytophaga myxococcoides</name>
    <dbReference type="NCBI Taxonomy" id="153721"/>
    <lineage>
        <taxon>Bacteria</taxon>
        <taxon>Pseudomonadati</taxon>
        <taxon>Bacteroidota</taxon>
        <taxon>Cytophagia</taxon>
        <taxon>Cytophagales</taxon>
        <taxon>Cytophagaceae</taxon>
        <taxon>Sporocytophaga</taxon>
    </lineage>
</organism>
<evidence type="ECO:0000313" key="5">
    <source>
        <dbReference type="EMBL" id="GAL85244.1"/>
    </source>
</evidence>
<comment type="similarity">
    <text evidence="1">Belongs to the peptidase S1C family.</text>
</comment>
<dbReference type="Pfam" id="PF13180">
    <property type="entry name" value="PDZ_2"/>
    <property type="match status" value="1"/>
</dbReference>
<dbReference type="PRINTS" id="PR00834">
    <property type="entry name" value="PROTEASES2C"/>
</dbReference>
<evidence type="ECO:0000256" key="2">
    <source>
        <dbReference type="ARBA" id="ARBA00022670"/>
    </source>
</evidence>
<evidence type="ECO:0000259" key="4">
    <source>
        <dbReference type="PROSITE" id="PS50106"/>
    </source>
</evidence>
<name>A0A098LFK4_9BACT</name>